<keyword evidence="3" id="KW-1185">Reference proteome</keyword>
<name>A0ABY9QIE9_GEOTD</name>
<dbReference type="InterPro" id="IPR058725">
    <property type="entry name" value="YczF"/>
</dbReference>
<gene>
    <name evidence="2" type="ORF">HSX42_08705</name>
</gene>
<reference evidence="2 3" key="1">
    <citation type="submission" date="2023-08" db="EMBL/GenBank/DDBJ databases">
        <title>Complete genome sequence of Geobacillus thermodenitrificans K1041, a genetically tractable strain representative of the genus Geobacillus.</title>
        <authorList>
            <person name="Kani S."/>
            <person name="Suzuki H."/>
        </authorList>
    </citation>
    <scope>NUCLEOTIDE SEQUENCE [LARGE SCALE GENOMIC DNA]</scope>
    <source>
        <strain evidence="2 3">K1041</strain>
    </source>
</reference>
<keyword evidence="1" id="KW-1133">Transmembrane helix</keyword>
<dbReference type="RefSeq" id="WP_029760823.1">
    <property type="nucleotide sequence ID" value="NZ_CP017690.1"/>
</dbReference>
<dbReference type="Proteomes" id="UP001297580">
    <property type="component" value="Chromosome"/>
</dbReference>
<sequence length="75" mass="8766">MKVVFSSLTFLLLLVGTVLGMDMLLGLTVYQSLDNILDRFSMMEAAELFLLFLFFTFWLLNLLTVWLRRRKNTPS</sequence>
<accession>A0ABY9QIE9</accession>
<organism evidence="2 3">
    <name type="scientific">Geobacillus thermodenitrificans</name>
    <dbReference type="NCBI Taxonomy" id="33940"/>
    <lineage>
        <taxon>Bacteria</taxon>
        <taxon>Bacillati</taxon>
        <taxon>Bacillota</taxon>
        <taxon>Bacilli</taxon>
        <taxon>Bacillales</taxon>
        <taxon>Anoxybacillaceae</taxon>
        <taxon>Geobacillus</taxon>
    </lineage>
</organism>
<dbReference type="Pfam" id="PF26310">
    <property type="entry name" value="YczF"/>
    <property type="match status" value="1"/>
</dbReference>
<evidence type="ECO:0000313" key="3">
    <source>
        <dbReference type="Proteomes" id="UP001297580"/>
    </source>
</evidence>
<evidence type="ECO:0000256" key="1">
    <source>
        <dbReference type="SAM" id="Phobius"/>
    </source>
</evidence>
<protein>
    <submittedName>
        <fullName evidence="2">Uncharacterized protein</fullName>
    </submittedName>
</protein>
<keyword evidence="1" id="KW-0472">Membrane</keyword>
<feature type="transmembrane region" description="Helical" evidence="1">
    <location>
        <begin position="48"/>
        <end position="67"/>
    </location>
</feature>
<keyword evidence="1" id="KW-0812">Transmembrane</keyword>
<proteinExistence type="predicted"/>
<dbReference type="EMBL" id="CP133461">
    <property type="protein sequence ID" value="WMV77802.1"/>
    <property type="molecule type" value="Genomic_DNA"/>
</dbReference>
<evidence type="ECO:0000313" key="2">
    <source>
        <dbReference type="EMBL" id="WMV77802.1"/>
    </source>
</evidence>